<evidence type="ECO:0000313" key="2">
    <source>
        <dbReference type="Proteomes" id="UP000095283"/>
    </source>
</evidence>
<dbReference type="AlphaFoldDB" id="A0A1I7WHH9"/>
<keyword evidence="2" id="KW-1185">Reference proteome</keyword>
<dbReference type="Proteomes" id="UP000095283">
    <property type="component" value="Unplaced"/>
</dbReference>
<protein>
    <submittedName>
        <fullName evidence="3">Secreted protein</fullName>
    </submittedName>
</protein>
<name>A0A1I7WHH9_HETBA</name>
<reference evidence="3" key="1">
    <citation type="submission" date="2016-11" db="UniProtKB">
        <authorList>
            <consortium name="WormBaseParasite"/>
        </authorList>
    </citation>
    <scope>IDENTIFICATION</scope>
</reference>
<feature type="chain" id="PRO_5009310654" evidence="1">
    <location>
        <begin position="20"/>
        <end position="81"/>
    </location>
</feature>
<accession>A0A1I7WHH9</accession>
<evidence type="ECO:0000256" key="1">
    <source>
        <dbReference type="SAM" id="SignalP"/>
    </source>
</evidence>
<feature type="signal peptide" evidence="1">
    <location>
        <begin position="1"/>
        <end position="19"/>
    </location>
</feature>
<dbReference type="WBParaSite" id="Hba_04451">
    <property type="protein sequence ID" value="Hba_04451"/>
    <property type="gene ID" value="Hba_04451"/>
</dbReference>
<keyword evidence="1" id="KW-0732">Signal</keyword>
<evidence type="ECO:0000313" key="3">
    <source>
        <dbReference type="WBParaSite" id="Hba_04451"/>
    </source>
</evidence>
<proteinExistence type="predicted"/>
<sequence length="81" mass="9168">MIHLLNFALFLFILYSGKCNPFYRTLLYGEKFKGFLLTLACATVILPGQPLMRASFHASPIEGHIHVIPLKDKVNFILCNS</sequence>
<organism evidence="2 3">
    <name type="scientific">Heterorhabditis bacteriophora</name>
    <name type="common">Entomopathogenic nematode worm</name>
    <dbReference type="NCBI Taxonomy" id="37862"/>
    <lineage>
        <taxon>Eukaryota</taxon>
        <taxon>Metazoa</taxon>
        <taxon>Ecdysozoa</taxon>
        <taxon>Nematoda</taxon>
        <taxon>Chromadorea</taxon>
        <taxon>Rhabditida</taxon>
        <taxon>Rhabditina</taxon>
        <taxon>Rhabditomorpha</taxon>
        <taxon>Strongyloidea</taxon>
        <taxon>Heterorhabditidae</taxon>
        <taxon>Heterorhabditis</taxon>
    </lineage>
</organism>